<evidence type="ECO:0000256" key="1">
    <source>
        <dbReference type="SAM" id="MobiDB-lite"/>
    </source>
</evidence>
<protein>
    <submittedName>
        <fullName evidence="3">Uncharacterized protein</fullName>
    </submittedName>
</protein>
<dbReference type="EMBL" id="MNAD01001539">
    <property type="protein sequence ID" value="OJT04530.1"/>
    <property type="molecule type" value="Genomic_DNA"/>
</dbReference>
<accession>A0A1M2VA48</accession>
<keyword evidence="2" id="KW-1133">Transmembrane helix</keyword>
<dbReference type="Proteomes" id="UP000184267">
    <property type="component" value="Unassembled WGS sequence"/>
</dbReference>
<feature type="region of interest" description="Disordered" evidence="1">
    <location>
        <begin position="169"/>
        <end position="193"/>
    </location>
</feature>
<organism evidence="3 4">
    <name type="scientific">Trametes pubescens</name>
    <name type="common">White-rot fungus</name>
    <dbReference type="NCBI Taxonomy" id="154538"/>
    <lineage>
        <taxon>Eukaryota</taxon>
        <taxon>Fungi</taxon>
        <taxon>Dikarya</taxon>
        <taxon>Basidiomycota</taxon>
        <taxon>Agaricomycotina</taxon>
        <taxon>Agaricomycetes</taxon>
        <taxon>Polyporales</taxon>
        <taxon>Polyporaceae</taxon>
        <taxon>Trametes</taxon>
    </lineage>
</organism>
<proteinExistence type="predicted"/>
<sequence>MAISIIAASSILGAGFLTITVACLFRRRKGRTSPRSRSSTGPSTIPILSDDIRASQAPPDVPWQSPRSSEGFSRAAMRPDSSHARTLSDPSTAKASPASSTAPARDRYSSRVRLFFKVSTMSRARPARPDFQPVDQQQGLRVAPGTTSHALRAEVVVLREEIARLVEVPPPYRPAPTERGAPNGVGSRPTMQR</sequence>
<name>A0A1M2VA48_TRAPU</name>
<evidence type="ECO:0000313" key="3">
    <source>
        <dbReference type="EMBL" id="OJT04530.1"/>
    </source>
</evidence>
<keyword evidence="2" id="KW-0472">Membrane</keyword>
<gene>
    <name evidence="3" type="ORF">TRAPUB_4800</name>
</gene>
<comment type="caution">
    <text evidence="3">The sequence shown here is derived from an EMBL/GenBank/DDBJ whole genome shotgun (WGS) entry which is preliminary data.</text>
</comment>
<keyword evidence="2" id="KW-0812">Transmembrane</keyword>
<feature type="region of interest" description="Disordered" evidence="1">
    <location>
        <begin position="28"/>
        <end position="106"/>
    </location>
</feature>
<feature type="compositionally biased region" description="Low complexity" evidence="1">
    <location>
        <begin position="88"/>
        <end position="103"/>
    </location>
</feature>
<evidence type="ECO:0000313" key="4">
    <source>
        <dbReference type="Proteomes" id="UP000184267"/>
    </source>
</evidence>
<feature type="compositionally biased region" description="Low complexity" evidence="1">
    <location>
        <begin position="35"/>
        <end position="44"/>
    </location>
</feature>
<feature type="transmembrane region" description="Helical" evidence="2">
    <location>
        <begin position="6"/>
        <end position="25"/>
    </location>
</feature>
<evidence type="ECO:0000256" key="2">
    <source>
        <dbReference type="SAM" id="Phobius"/>
    </source>
</evidence>
<reference evidence="3 4" key="1">
    <citation type="submission" date="2016-10" db="EMBL/GenBank/DDBJ databases">
        <title>Genome sequence of the basidiomycete white-rot fungus Trametes pubescens.</title>
        <authorList>
            <person name="Makela M.R."/>
            <person name="Granchi Z."/>
            <person name="Peng M."/>
            <person name="De Vries R.P."/>
            <person name="Grigoriev I."/>
            <person name="Riley R."/>
            <person name="Hilden K."/>
        </authorList>
    </citation>
    <scope>NUCLEOTIDE SEQUENCE [LARGE SCALE GENOMIC DNA]</scope>
    <source>
        <strain evidence="3 4">FBCC735</strain>
    </source>
</reference>
<dbReference type="AlphaFoldDB" id="A0A1M2VA48"/>
<keyword evidence="4" id="KW-1185">Reference proteome</keyword>